<accession>A0A269PD40</accession>
<dbReference type="Pfam" id="PF13822">
    <property type="entry name" value="ACC_epsilon"/>
    <property type="match status" value="1"/>
</dbReference>
<evidence type="ECO:0008006" key="7">
    <source>
        <dbReference type="Google" id="ProtNLM"/>
    </source>
</evidence>
<dbReference type="RefSeq" id="WP_095278771.1">
    <property type="nucleotide sequence ID" value="NZ_CP047655.1"/>
</dbReference>
<dbReference type="GO" id="GO:0004658">
    <property type="term" value="F:propionyl-CoA carboxylase activity"/>
    <property type="evidence" value="ECO:0007669"/>
    <property type="project" value="InterPro"/>
</dbReference>
<organism evidence="1 4">
    <name type="scientific">Corynebacterium hadale</name>
    <dbReference type="NCBI Taxonomy" id="2026255"/>
    <lineage>
        <taxon>Bacteria</taxon>
        <taxon>Bacillati</taxon>
        <taxon>Actinomycetota</taxon>
        <taxon>Actinomycetes</taxon>
        <taxon>Mycobacteriales</taxon>
        <taxon>Corynebacteriaceae</taxon>
        <taxon>Corynebacterium</taxon>
    </lineage>
</organism>
<reference evidence="1 4" key="2">
    <citation type="submission" date="2017-08" db="EMBL/GenBank/DDBJ databases">
        <authorList>
            <person name="de Groot N.N."/>
        </authorList>
    </citation>
    <scope>NUCLEOTIDE SEQUENCE [LARGE SCALE GENOMIC DNA]</scope>
    <source>
        <strain evidence="1 4">NBT06-6</strain>
    </source>
</reference>
<name>A0A269PD40_9CORY</name>
<evidence type="ECO:0000313" key="2">
    <source>
        <dbReference type="EMBL" id="PAT05069.1"/>
    </source>
</evidence>
<gene>
    <name evidence="1" type="ORF">CIG21_10395</name>
    <name evidence="3" type="ORF">CKJ80_08120</name>
    <name evidence="2" type="ORF">CKJ81_11190</name>
</gene>
<evidence type="ECO:0000313" key="1">
    <source>
        <dbReference type="EMBL" id="PAJ68697.1"/>
    </source>
</evidence>
<dbReference type="EMBL" id="NSGO01000012">
    <property type="protein sequence ID" value="PAT05069.1"/>
    <property type="molecule type" value="Genomic_DNA"/>
</dbReference>
<dbReference type="EMBL" id="NQMQ01000023">
    <property type="protein sequence ID" value="PAJ68697.1"/>
    <property type="molecule type" value="Genomic_DNA"/>
</dbReference>
<dbReference type="Proteomes" id="UP000215771">
    <property type="component" value="Unassembled WGS sequence"/>
</dbReference>
<keyword evidence="6" id="KW-1185">Reference proteome</keyword>
<sequence length="71" mass="7635">MTAPTATRFTVTKGNPTEDELAALATVLTDLQAAAKAKQQPADQNRWGAPALAHHGEQLFNPHAFANVTYF</sequence>
<protein>
    <recommendedName>
        <fullName evidence="7">Acyl-CoA carboxylase subunit epsilon</fullName>
    </recommendedName>
</protein>
<dbReference type="Proteomes" id="UP000218281">
    <property type="component" value="Unassembled WGS sequence"/>
</dbReference>
<dbReference type="Proteomes" id="UP000218041">
    <property type="component" value="Unassembled WGS sequence"/>
</dbReference>
<dbReference type="GO" id="GO:0003989">
    <property type="term" value="F:acetyl-CoA carboxylase activity"/>
    <property type="evidence" value="ECO:0007669"/>
    <property type="project" value="InterPro"/>
</dbReference>
<dbReference type="EMBL" id="NSGP01000010">
    <property type="protein sequence ID" value="PAT10088.1"/>
    <property type="molecule type" value="Genomic_DNA"/>
</dbReference>
<evidence type="ECO:0000313" key="3">
    <source>
        <dbReference type="EMBL" id="PAT10088.1"/>
    </source>
</evidence>
<dbReference type="AlphaFoldDB" id="A0A269PD40"/>
<comment type="caution">
    <text evidence="1">The sequence shown here is derived from an EMBL/GenBank/DDBJ whole genome shotgun (WGS) entry which is preliminary data.</text>
</comment>
<reference evidence="5 6" key="1">
    <citation type="submission" date="2017-08" db="EMBL/GenBank/DDBJ databases">
        <title>Whole genome sequences of 6 clinical strains closest to Corynebacterium imitans.</title>
        <authorList>
            <person name="Bernier A.-M."/>
            <person name="Burdz T."/>
            <person name="Bernard K."/>
        </authorList>
    </citation>
    <scope>NUCLEOTIDE SEQUENCE [LARGE SCALE GENOMIC DNA]</scope>
    <source>
        <strain evidence="3 5">NML92-0415</strain>
        <strain evidence="2 6">NML93-0607</strain>
    </source>
</reference>
<evidence type="ECO:0000313" key="6">
    <source>
        <dbReference type="Proteomes" id="UP000218281"/>
    </source>
</evidence>
<evidence type="ECO:0000313" key="5">
    <source>
        <dbReference type="Proteomes" id="UP000218041"/>
    </source>
</evidence>
<evidence type="ECO:0000313" key="4">
    <source>
        <dbReference type="Proteomes" id="UP000215771"/>
    </source>
</evidence>
<dbReference type="InterPro" id="IPR032716">
    <property type="entry name" value="ACC_epsilon"/>
</dbReference>
<proteinExistence type="predicted"/>